<dbReference type="Proteomes" id="UP000410492">
    <property type="component" value="Unassembled WGS sequence"/>
</dbReference>
<sequence length="38" mass="4168">IPCTTELKIQLVEFLCVVCAHYSCQMAKNCFVTGTESG</sequence>
<dbReference type="EMBL" id="CAACVG010007680">
    <property type="protein sequence ID" value="VEN46588.1"/>
    <property type="molecule type" value="Genomic_DNA"/>
</dbReference>
<feature type="non-terminal residue" evidence="1">
    <location>
        <position position="1"/>
    </location>
</feature>
<proteinExistence type="predicted"/>
<dbReference type="AlphaFoldDB" id="A0A653CFD9"/>
<evidence type="ECO:0000313" key="2">
    <source>
        <dbReference type="Proteomes" id="UP000410492"/>
    </source>
</evidence>
<reference evidence="1 2" key="1">
    <citation type="submission" date="2019-01" db="EMBL/GenBank/DDBJ databases">
        <authorList>
            <person name="Sayadi A."/>
        </authorList>
    </citation>
    <scope>NUCLEOTIDE SEQUENCE [LARGE SCALE GENOMIC DNA]</scope>
</reference>
<accession>A0A653CFD9</accession>
<keyword evidence="2" id="KW-1185">Reference proteome</keyword>
<organism evidence="1 2">
    <name type="scientific">Callosobruchus maculatus</name>
    <name type="common">Southern cowpea weevil</name>
    <name type="synonym">Pulse bruchid</name>
    <dbReference type="NCBI Taxonomy" id="64391"/>
    <lineage>
        <taxon>Eukaryota</taxon>
        <taxon>Metazoa</taxon>
        <taxon>Ecdysozoa</taxon>
        <taxon>Arthropoda</taxon>
        <taxon>Hexapoda</taxon>
        <taxon>Insecta</taxon>
        <taxon>Pterygota</taxon>
        <taxon>Neoptera</taxon>
        <taxon>Endopterygota</taxon>
        <taxon>Coleoptera</taxon>
        <taxon>Polyphaga</taxon>
        <taxon>Cucujiformia</taxon>
        <taxon>Chrysomeloidea</taxon>
        <taxon>Chrysomelidae</taxon>
        <taxon>Bruchinae</taxon>
        <taxon>Bruchini</taxon>
        <taxon>Callosobruchus</taxon>
    </lineage>
</organism>
<gene>
    <name evidence="1" type="ORF">CALMAC_LOCUS8626</name>
</gene>
<name>A0A653CFD9_CALMS</name>
<protein>
    <submittedName>
        <fullName evidence="1">Uncharacterized protein</fullName>
    </submittedName>
</protein>
<evidence type="ECO:0000313" key="1">
    <source>
        <dbReference type="EMBL" id="VEN46588.1"/>
    </source>
</evidence>